<dbReference type="AlphaFoldDB" id="A0A6J4TK81"/>
<name>A0A6J4TK81_9ACTN</name>
<protein>
    <submittedName>
        <fullName evidence="1">Uncharacterized protein</fullName>
    </submittedName>
</protein>
<organism evidence="1">
    <name type="scientific">uncultured Rubrobacteraceae bacterium</name>
    <dbReference type="NCBI Taxonomy" id="349277"/>
    <lineage>
        <taxon>Bacteria</taxon>
        <taxon>Bacillati</taxon>
        <taxon>Actinomycetota</taxon>
        <taxon>Rubrobacteria</taxon>
        <taxon>Rubrobacterales</taxon>
        <taxon>Rubrobacteraceae</taxon>
        <taxon>environmental samples</taxon>
    </lineage>
</organism>
<evidence type="ECO:0000313" key="1">
    <source>
        <dbReference type="EMBL" id="CAA9525566.1"/>
    </source>
</evidence>
<accession>A0A6J4TK81</accession>
<reference evidence="1" key="1">
    <citation type="submission" date="2020-02" db="EMBL/GenBank/DDBJ databases">
        <authorList>
            <person name="Meier V. D."/>
        </authorList>
    </citation>
    <scope>NUCLEOTIDE SEQUENCE</scope>
    <source>
        <strain evidence="1">AVDCRST_MAG05</strain>
    </source>
</reference>
<dbReference type="EMBL" id="CADCVM010000435">
    <property type="protein sequence ID" value="CAA9525566.1"/>
    <property type="molecule type" value="Genomic_DNA"/>
</dbReference>
<gene>
    <name evidence="1" type="ORF">AVDCRST_MAG05-3937</name>
</gene>
<proteinExistence type="predicted"/>
<sequence length="45" mass="5227">MPRNIRPGSFIIRETNPHMASSASLARSILCLHEPRLYSAPRWHR</sequence>